<protein>
    <submittedName>
        <fullName evidence="9">Hydroxyacid dehydrogenase</fullName>
    </submittedName>
</protein>
<dbReference type="InterPro" id="IPR042213">
    <property type="entry name" value="NBD_C_sf"/>
</dbReference>
<keyword evidence="4" id="KW-0418">Kinase</keyword>
<comment type="caution">
    <text evidence="9">The sequence shown here is derived from an EMBL/GenBank/DDBJ whole genome shotgun (WGS) entry which is preliminary data.</text>
</comment>
<evidence type="ECO:0000256" key="6">
    <source>
        <dbReference type="ARBA" id="ARBA00023277"/>
    </source>
</evidence>
<reference evidence="9 10" key="1">
    <citation type="submission" date="2021-03" db="EMBL/GenBank/DDBJ databases">
        <title>Enterococcal diversity collection.</title>
        <authorList>
            <person name="Gilmore M.S."/>
            <person name="Schwartzman J."/>
            <person name="Van Tyne D."/>
            <person name="Martin M."/>
            <person name="Earl A.M."/>
            <person name="Manson A.L."/>
            <person name="Straub T."/>
            <person name="Salamzade R."/>
            <person name="Saavedra J."/>
            <person name="Lebreton F."/>
            <person name="Prichula J."/>
            <person name="Schaufler K."/>
            <person name="Gaca A."/>
            <person name="Sgardioli B."/>
            <person name="Wagenaar J."/>
            <person name="Strong T."/>
        </authorList>
    </citation>
    <scope>NUCLEOTIDE SEQUENCE [LARGE SCALE GENOMIC DNA]</scope>
    <source>
        <strain evidence="9 10">669A</strain>
    </source>
</reference>
<keyword evidence="5" id="KW-0067">ATP-binding</keyword>
<evidence type="ECO:0000313" key="10">
    <source>
        <dbReference type="Proteomes" id="UP000664601"/>
    </source>
</evidence>
<keyword evidence="3" id="KW-0547">Nucleotide-binding</keyword>
<evidence type="ECO:0000256" key="1">
    <source>
        <dbReference type="ARBA" id="ARBA00005715"/>
    </source>
</evidence>
<accession>A0ABS3LB21</accession>
<dbReference type="InterPro" id="IPR037051">
    <property type="entry name" value="4-carb_acid_sugar_kinase_N_sf"/>
</dbReference>
<dbReference type="InterPro" id="IPR031475">
    <property type="entry name" value="NBD_C"/>
</dbReference>
<organism evidence="9 10">
    <name type="scientific">Candidatus Enterococcus moelleringii</name>
    <dbReference type="NCBI Taxonomy" id="2815325"/>
    <lineage>
        <taxon>Bacteria</taxon>
        <taxon>Bacillati</taxon>
        <taxon>Bacillota</taxon>
        <taxon>Bacilli</taxon>
        <taxon>Lactobacillales</taxon>
        <taxon>Enterococcaceae</taxon>
        <taxon>Enterococcus</taxon>
    </lineage>
</organism>
<feature type="domain" description="Four-carbon acid sugar kinase N-terminal" evidence="7">
    <location>
        <begin position="36"/>
        <end position="276"/>
    </location>
</feature>
<dbReference type="Pfam" id="PF07005">
    <property type="entry name" value="SBD_N"/>
    <property type="match status" value="1"/>
</dbReference>
<proteinExistence type="inferred from homology"/>
<evidence type="ECO:0000313" key="9">
    <source>
        <dbReference type="EMBL" id="MBO1306837.1"/>
    </source>
</evidence>
<dbReference type="SUPFAM" id="SSF142764">
    <property type="entry name" value="YgbK-like"/>
    <property type="match status" value="1"/>
</dbReference>
<dbReference type="Gene3D" id="3.40.980.20">
    <property type="entry name" value="Four-carbon acid sugar kinase, nucleotide binding domain"/>
    <property type="match status" value="1"/>
</dbReference>
<name>A0ABS3LB21_9ENTE</name>
<evidence type="ECO:0000259" key="8">
    <source>
        <dbReference type="Pfam" id="PF17042"/>
    </source>
</evidence>
<evidence type="ECO:0000259" key="7">
    <source>
        <dbReference type="Pfam" id="PF07005"/>
    </source>
</evidence>
<dbReference type="InterPro" id="IPR010737">
    <property type="entry name" value="4-carb_acid_sugar_kinase_N"/>
</dbReference>
<dbReference type="RefSeq" id="WP_207673759.1">
    <property type="nucleotide sequence ID" value="NZ_JAFREM010000018.1"/>
</dbReference>
<dbReference type="Proteomes" id="UP000664601">
    <property type="component" value="Unassembled WGS sequence"/>
</dbReference>
<feature type="domain" description="Four-carbon acid sugar kinase nucleotide binding" evidence="8">
    <location>
        <begin position="301"/>
        <end position="464"/>
    </location>
</feature>
<keyword evidence="10" id="KW-1185">Reference proteome</keyword>
<dbReference type="EMBL" id="JAFREM010000018">
    <property type="protein sequence ID" value="MBO1306837.1"/>
    <property type="molecule type" value="Genomic_DNA"/>
</dbReference>
<keyword evidence="6" id="KW-0119">Carbohydrate metabolism</keyword>
<evidence type="ECO:0000256" key="4">
    <source>
        <dbReference type="ARBA" id="ARBA00022777"/>
    </source>
</evidence>
<comment type="similarity">
    <text evidence="1">Belongs to the four-carbon acid sugar kinase family.</text>
</comment>
<gene>
    <name evidence="9" type="ORF">JZO70_11730</name>
</gene>
<evidence type="ECO:0000256" key="2">
    <source>
        <dbReference type="ARBA" id="ARBA00022679"/>
    </source>
</evidence>
<dbReference type="Gene3D" id="3.40.50.10840">
    <property type="entry name" value="Putative sugar-binding, N-terminal domain"/>
    <property type="match status" value="1"/>
</dbReference>
<evidence type="ECO:0000256" key="5">
    <source>
        <dbReference type="ARBA" id="ARBA00022840"/>
    </source>
</evidence>
<sequence>MEQTEFKTMCDELPKLDEKTIDQELRTALETLNKKIVVLDDDPTGTQTVHDVSIYTDWTIESLRKGFLEKNKLFFVLTNSRGFTKEKTLQVHQTIAERIAIVAKETDQDFLVINRGDSTLRGHYPLETEMLKATLEQESMTFDGEIIIPFFKEGGRLTIENVHYVNDGKRLVPAGETEFAKDRTFGYQSSDLRKWVEEKTAGNFDADTVITISLLELRNKQVNEIAEKLIKVTDFNKVIVNAVDYLDVKVFVISLIKALNQGKRFLYSSAAAFVKVLGGIPDQPLLTRKDIVNESNQNGGLIMVGSHVKKTTDQLNSLLKVDGIVPLEFQVSKVVDSQEFVAEQLRIRQLVNGYLQEGRTVVVYTERKRLDIGKDPEAELNLSVKIASAVSRIVHDLTCRPKFLIAKGGITSSDIATAGLGIKQAQVAGQIAPGIPVWLAGEESKFPKLPYIIFPGNVGEVDTLSRVVKQLK</sequence>
<evidence type="ECO:0000256" key="3">
    <source>
        <dbReference type="ARBA" id="ARBA00022741"/>
    </source>
</evidence>
<keyword evidence="2" id="KW-0808">Transferase</keyword>
<dbReference type="Pfam" id="PF17042">
    <property type="entry name" value="NBD_C"/>
    <property type="match status" value="1"/>
</dbReference>